<feature type="transmembrane region" description="Helical" evidence="5">
    <location>
        <begin position="84"/>
        <end position="103"/>
    </location>
</feature>
<evidence type="ECO:0000259" key="6">
    <source>
        <dbReference type="PROSITE" id="PS50109"/>
    </source>
</evidence>
<accession>A0A0L8V5Y3</accession>
<dbReference type="PANTHER" id="PTHR43047:SF72">
    <property type="entry name" value="OSMOSENSING HISTIDINE PROTEIN KINASE SLN1"/>
    <property type="match status" value="1"/>
</dbReference>
<dbReference type="OrthoDB" id="9781208at2"/>
<dbReference type="SUPFAM" id="SSF47384">
    <property type="entry name" value="Homodimeric domain of signal transducing histidine kinase"/>
    <property type="match status" value="1"/>
</dbReference>
<dbReference type="SUPFAM" id="SSF55874">
    <property type="entry name" value="ATPase domain of HSP90 chaperone/DNA topoisomerase II/histidine kinase"/>
    <property type="match status" value="1"/>
</dbReference>
<dbReference type="Pfam" id="PF02518">
    <property type="entry name" value="HATPase_c"/>
    <property type="match status" value="1"/>
</dbReference>
<dbReference type="InterPro" id="IPR036890">
    <property type="entry name" value="HATPase_C_sf"/>
</dbReference>
<name>A0A0L8V5Y3_9BACT</name>
<dbReference type="EMBL" id="LGIA01000181">
    <property type="protein sequence ID" value="KOH43612.1"/>
    <property type="molecule type" value="Genomic_DNA"/>
</dbReference>
<dbReference type="InterPro" id="IPR048435">
    <property type="entry name" value="MASE6"/>
</dbReference>
<dbReference type="PRINTS" id="PR00344">
    <property type="entry name" value="BCTRLSENSOR"/>
</dbReference>
<feature type="domain" description="Histidine kinase" evidence="6">
    <location>
        <begin position="218"/>
        <end position="435"/>
    </location>
</feature>
<evidence type="ECO:0000256" key="3">
    <source>
        <dbReference type="ARBA" id="ARBA00022679"/>
    </source>
</evidence>
<comment type="caution">
    <text evidence="7">The sequence shown here is derived from an EMBL/GenBank/DDBJ whole genome shotgun (WGS) entry which is preliminary data.</text>
</comment>
<protein>
    <recommendedName>
        <fullName evidence="2">histidine kinase</fullName>
        <ecNumber evidence="2">2.7.13.3</ecNumber>
    </recommendedName>
</protein>
<dbReference type="Gene3D" id="1.10.287.130">
    <property type="match status" value="1"/>
</dbReference>
<evidence type="ECO:0000313" key="7">
    <source>
        <dbReference type="EMBL" id="KOH43612.1"/>
    </source>
</evidence>
<dbReference type="Pfam" id="PF20966">
    <property type="entry name" value="MASE6"/>
    <property type="match status" value="1"/>
</dbReference>
<sequence>MSEFLNYYLKLFIFNADDTSYERLEEKKKSILLNLFFYMFFIALSLFVISNIYRADYQTAIFNIVSLTAGGLTFWLLKKKKDLLLPSLIFVLIISTISTYFFLTGGSNKSGIAFALMLPLPVILILGKGRGIVALAVFFISNALAYYFLRDQPWCPNYNYSLVCRLSIVFLFISIMAFANEFVFEILYNRLEKLSISLKSSQQKYKDLAVNKEKFLSIISHDLSDHVGSFMAISSLLNEQYDELPKEERLKLIKNMANVSKNNYKLLHDLLTWSTVQMDHIPYSPKAFKLEKVYREVIELFNPLIEEKKLLVFLKMKSNSEIFADHHMTSAILRNLVSNAIKFSHPGGEIRISAQEKDDKMLITVSDTGVGMTPEALLRFNASLSFSNPGTMLEPGTGIGLILTKEFVQKNDGQIYIESVPDEGTTVSFTLPLVE</sequence>
<dbReference type="PANTHER" id="PTHR43047">
    <property type="entry name" value="TWO-COMPONENT HISTIDINE PROTEIN KINASE"/>
    <property type="match status" value="1"/>
</dbReference>
<dbReference type="RefSeq" id="WP_053186058.1">
    <property type="nucleotide sequence ID" value="NZ_LGIA01000181.1"/>
</dbReference>
<keyword evidence="4 7" id="KW-0418">Kinase</keyword>
<comment type="catalytic activity">
    <reaction evidence="1">
        <text>ATP + protein L-histidine = ADP + protein N-phospho-L-histidine.</text>
        <dbReference type="EC" id="2.7.13.3"/>
    </reaction>
</comment>
<feature type="transmembrane region" description="Helical" evidence="5">
    <location>
        <begin position="59"/>
        <end position="77"/>
    </location>
</feature>
<dbReference type="InterPro" id="IPR036097">
    <property type="entry name" value="HisK_dim/P_sf"/>
</dbReference>
<dbReference type="SMART" id="SM00387">
    <property type="entry name" value="HATPase_c"/>
    <property type="match status" value="1"/>
</dbReference>
<evidence type="ECO:0000256" key="2">
    <source>
        <dbReference type="ARBA" id="ARBA00012438"/>
    </source>
</evidence>
<dbReference type="AlphaFoldDB" id="A0A0L8V5Y3"/>
<organism evidence="7 8">
    <name type="scientific">Sunxiuqinia dokdonensis</name>
    <dbReference type="NCBI Taxonomy" id="1409788"/>
    <lineage>
        <taxon>Bacteria</taxon>
        <taxon>Pseudomonadati</taxon>
        <taxon>Bacteroidota</taxon>
        <taxon>Bacteroidia</taxon>
        <taxon>Marinilabiliales</taxon>
        <taxon>Prolixibacteraceae</taxon>
        <taxon>Sunxiuqinia</taxon>
    </lineage>
</organism>
<evidence type="ECO:0000313" key="8">
    <source>
        <dbReference type="Proteomes" id="UP000036958"/>
    </source>
</evidence>
<dbReference type="Gene3D" id="3.30.565.10">
    <property type="entry name" value="Histidine kinase-like ATPase, C-terminal domain"/>
    <property type="match status" value="1"/>
</dbReference>
<dbReference type="STRING" id="1409788.NC99_35320"/>
<dbReference type="InterPro" id="IPR003594">
    <property type="entry name" value="HATPase_dom"/>
</dbReference>
<dbReference type="Proteomes" id="UP000036958">
    <property type="component" value="Unassembled WGS sequence"/>
</dbReference>
<dbReference type="GO" id="GO:0005886">
    <property type="term" value="C:plasma membrane"/>
    <property type="evidence" value="ECO:0007669"/>
    <property type="project" value="TreeGrafter"/>
</dbReference>
<feature type="transmembrane region" description="Helical" evidence="5">
    <location>
        <begin position="169"/>
        <end position="188"/>
    </location>
</feature>
<proteinExistence type="predicted"/>
<dbReference type="PROSITE" id="PS50109">
    <property type="entry name" value="HIS_KIN"/>
    <property type="match status" value="1"/>
</dbReference>
<dbReference type="GO" id="GO:0000155">
    <property type="term" value="F:phosphorelay sensor kinase activity"/>
    <property type="evidence" value="ECO:0007669"/>
    <property type="project" value="InterPro"/>
</dbReference>
<evidence type="ECO:0000256" key="4">
    <source>
        <dbReference type="ARBA" id="ARBA00022777"/>
    </source>
</evidence>
<evidence type="ECO:0000256" key="5">
    <source>
        <dbReference type="SAM" id="Phobius"/>
    </source>
</evidence>
<reference evidence="8" key="1">
    <citation type="submission" date="2015-07" db="EMBL/GenBank/DDBJ databases">
        <title>Genome sequencing of Sunxiuqinia dokdonensis strain SK.</title>
        <authorList>
            <person name="Ahn S."/>
            <person name="Kim B.-C."/>
        </authorList>
    </citation>
    <scope>NUCLEOTIDE SEQUENCE [LARGE SCALE GENOMIC DNA]</scope>
    <source>
        <strain evidence="8">SK</strain>
    </source>
</reference>
<dbReference type="EC" id="2.7.13.3" evidence="2"/>
<gene>
    <name evidence="7" type="ORF">NC99_35320</name>
</gene>
<feature type="transmembrane region" description="Helical" evidence="5">
    <location>
        <begin position="31"/>
        <end position="53"/>
    </location>
</feature>
<keyword evidence="5" id="KW-0812">Transmembrane</keyword>
<dbReference type="InterPro" id="IPR005467">
    <property type="entry name" value="His_kinase_dom"/>
</dbReference>
<keyword evidence="3 7" id="KW-0808">Transferase</keyword>
<feature type="transmembrane region" description="Helical" evidence="5">
    <location>
        <begin position="132"/>
        <end position="149"/>
    </location>
</feature>
<dbReference type="InterPro" id="IPR004358">
    <property type="entry name" value="Sig_transdc_His_kin-like_C"/>
</dbReference>
<dbReference type="GO" id="GO:0009927">
    <property type="term" value="F:histidine phosphotransfer kinase activity"/>
    <property type="evidence" value="ECO:0007669"/>
    <property type="project" value="TreeGrafter"/>
</dbReference>
<keyword evidence="5" id="KW-0472">Membrane</keyword>
<evidence type="ECO:0000256" key="1">
    <source>
        <dbReference type="ARBA" id="ARBA00000085"/>
    </source>
</evidence>
<feature type="transmembrane region" description="Helical" evidence="5">
    <location>
        <begin position="109"/>
        <end position="127"/>
    </location>
</feature>
<keyword evidence="5" id="KW-1133">Transmembrane helix</keyword>
<keyword evidence="8" id="KW-1185">Reference proteome</keyword>